<keyword evidence="3" id="KW-1185">Reference proteome</keyword>
<name>A0ABR4GFF6_9EURO</name>
<protein>
    <submittedName>
        <fullName evidence="2">Uncharacterized protein</fullName>
    </submittedName>
</protein>
<dbReference type="InterPro" id="IPR022793">
    <property type="entry name" value="Rrn10"/>
</dbReference>
<feature type="region of interest" description="Disordered" evidence="1">
    <location>
        <begin position="173"/>
        <end position="195"/>
    </location>
</feature>
<feature type="region of interest" description="Disordered" evidence="1">
    <location>
        <begin position="1"/>
        <end position="41"/>
    </location>
</feature>
<evidence type="ECO:0000313" key="3">
    <source>
        <dbReference type="Proteomes" id="UP001610563"/>
    </source>
</evidence>
<feature type="region of interest" description="Disordered" evidence="1">
    <location>
        <begin position="218"/>
        <end position="239"/>
    </location>
</feature>
<accession>A0ABR4GFF6</accession>
<evidence type="ECO:0000313" key="2">
    <source>
        <dbReference type="EMBL" id="KAL2797785.1"/>
    </source>
</evidence>
<gene>
    <name evidence="2" type="ORF">BJX66DRAFT_334785</name>
</gene>
<proteinExistence type="predicted"/>
<organism evidence="2 3">
    <name type="scientific">Aspergillus keveii</name>
    <dbReference type="NCBI Taxonomy" id="714993"/>
    <lineage>
        <taxon>Eukaryota</taxon>
        <taxon>Fungi</taxon>
        <taxon>Dikarya</taxon>
        <taxon>Ascomycota</taxon>
        <taxon>Pezizomycotina</taxon>
        <taxon>Eurotiomycetes</taxon>
        <taxon>Eurotiomycetidae</taxon>
        <taxon>Eurotiales</taxon>
        <taxon>Aspergillaceae</taxon>
        <taxon>Aspergillus</taxon>
        <taxon>Aspergillus subgen. Nidulantes</taxon>
    </lineage>
</organism>
<evidence type="ECO:0000256" key="1">
    <source>
        <dbReference type="SAM" id="MobiDB-lite"/>
    </source>
</evidence>
<dbReference type="EMBL" id="JBFTWV010000017">
    <property type="protein sequence ID" value="KAL2797785.1"/>
    <property type="molecule type" value="Genomic_DNA"/>
</dbReference>
<sequence>MSSGKSLALSKDTFLSPPQPKNEEKQPNHASQSRRKRRANLYDAVAGRINSHGFIPDKPYFSQYRDTASSSNRPLPPEEVLFRRKGMPVRYEETDRYFAHESLPPNRPLPSSDLLESVHAYTSDFYDNATRGSGGADYFSMNGKSLMFMGILLEEMAKESLGETGDLVLVEGEDLTDDETSSTVGRRRRRKRSISATSIYASSGEDLDSVLRWNKRSKKRRLTRRASTTDVDTEAETRR</sequence>
<comment type="caution">
    <text evidence="2">The sequence shown here is derived from an EMBL/GenBank/DDBJ whole genome shotgun (WGS) entry which is preliminary data.</text>
</comment>
<reference evidence="2 3" key="1">
    <citation type="submission" date="2024-07" db="EMBL/GenBank/DDBJ databases">
        <title>Section-level genome sequencing and comparative genomics of Aspergillus sections Usti and Cavernicolus.</title>
        <authorList>
            <consortium name="Lawrence Berkeley National Laboratory"/>
            <person name="Nybo J.L."/>
            <person name="Vesth T.C."/>
            <person name="Theobald S."/>
            <person name="Frisvad J.C."/>
            <person name="Larsen T.O."/>
            <person name="Kjaerboelling I."/>
            <person name="Rothschild-Mancinelli K."/>
            <person name="Lyhne E.K."/>
            <person name="Kogle M.E."/>
            <person name="Barry K."/>
            <person name="Clum A."/>
            <person name="Na H."/>
            <person name="Ledsgaard L."/>
            <person name="Lin J."/>
            <person name="Lipzen A."/>
            <person name="Kuo A."/>
            <person name="Riley R."/>
            <person name="Mondo S."/>
            <person name="Labutti K."/>
            <person name="Haridas S."/>
            <person name="Pangalinan J."/>
            <person name="Salamov A.A."/>
            <person name="Simmons B.A."/>
            <person name="Magnuson J.K."/>
            <person name="Chen J."/>
            <person name="Drula E."/>
            <person name="Henrissat B."/>
            <person name="Wiebenga A."/>
            <person name="Lubbers R.J."/>
            <person name="Gomes A.C."/>
            <person name="Makela M.R."/>
            <person name="Stajich J."/>
            <person name="Grigoriev I.V."/>
            <person name="Mortensen U.H."/>
            <person name="De Vries R.P."/>
            <person name="Baker S.E."/>
            <person name="Andersen M.R."/>
        </authorList>
    </citation>
    <scope>NUCLEOTIDE SEQUENCE [LARGE SCALE GENOMIC DNA]</scope>
    <source>
        <strain evidence="2 3">CBS 209.92</strain>
    </source>
</reference>
<dbReference type="PANTHER" id="PTHR28054:SF1">
    <property type="entry name" value="RNA POLYMERASE I-SPECIFIC TRANSCRIPTION INITIATION FACTOR RRN10"/>
    <property type="match status" value="1"/>
</dbReference>
<dbReference type="PANTHER" id="PTHR28054">
    <property type="entry name" value="RNA POLYMERASE I-SPECIFIC TRANSCRIPTION INITIATION FACTOR RRN10"/>
    <property type="match status" value="1"/>
</dbReference>
<dbReference type="Proteomes" id="UP001610563">
    <property type="component" value="Unassembled WGS sequence"/>
</dbReference>